<evidence type="ECO:0000313" key="3">
    <source>
        <dbReference type="RefSeq" id="XP_026274997.1"/>
    </source>
</evidence>
<feature type="repeat" description="TPR" evidence="1">
    <location>
        <begin position="528"/>
        <end position="561"/>
    </location>
</feature>
<evidence type="ECO:0000256" key="1">
    <source>
        <dbReference type="PROSITE-ProRule" id="PRU00339"/>
    </source>
</evidence>
<dbReference type="OrthoDB" id="428342at2759"/>
<dbReference type="RefSeq" id="XP_026274997.1">
    <property type="nucleotide sequence ID" value="XM_026419212.2"/>
</dbReference>
<organism evidence="2 3">
    <name type="scientific">Frankliniella occidentalis</name>
    <name type="common">Western flower thrips</name>
    <name type="synonym">Euthrips occidentalis</name>
    <dbReference type="NCBI Taxonomy" id="133901"/>
    <lineage>
        <taxon>Eukaryota</taxon>
        <taxon>Metazoa</taxon>
        <taxon>Ecdysozoa</taxon>
        <taxon>Arthropoda</taxon>
        <taxon>Hexapoda</taxon>
        <taxon>Insecta</taxon>
        <taxon>Pterygota</taxon>
        <taxon>Neoptera</taxon>
        <taxon>Paraneoptera</taxon>
        <taxon>Thysanoptera</taxon>
        <taxon>Terebrantia</taxon>
        <taxon>Thripoidea</taxon>
        <taxon>Thripidae</taxon>
        <taxon>Frankliniella</taxon>
    </lineage>
</organism>
<keyword evidence="1" id="KW-0802">TPR repeat</keyword>
<dbReference type="AlphaFoldDB" id="A0A6J1S1V3"/>
<gene>
    <name evidence="3" type="primary">LOC113204167</name>
</gene>
<dbReference type="Proteomes" id="UP000504606">
    <property type="component" value="Unplaced"/>
</dbReference>
<dbReference type="SUPFAM" id="SSF48452">
    <property type="entry name" value="TPR-like"/>
    <property type="match status" value="1"/>
</dbReference>
<proteinExistence type="predicted"/>
<dbReference type="GO" id="GO:0005794">
    <property type="term" value="C:Golgi apparatus"/>
    <property type="evidence" value="ECO:0007669"/>
    <property type="project" value="TreeGrafter"/>
</dbReference>
<protein>
    <submittedName>
        <fullName evidence="3">Trafficking protein particle complex subunit 12</fullName>
    </submittedName>
</protein>
<name>A0A6J1S1V3_FRAOC</name>
<keyword evidence="2" id="KW-1185">Reference proteome</keyword>
<dbReference type="Gene3D" id="1.25.40.10">
    <property type="entry name" value="Tetratricopeptide repeat domain"/>
    <property type="match status" value="2"/>
</dbReference>
<dbReference type="InterPro" id="IPR019734">
    <property type="entry name" value="TPR_rpt"/>
</dbReference>
<dbReference type="Pfam" id="PF13432">
    <property type="entry name" value="TPR_16"/>
    <property type="match status" value="1"/>
</dbReference>
<dbReference type="PANTHER" id="PTHR21581">
    <property type="entry name" value="D-ALANYL-D-ALANINE CARBOXYPEPTIDASE"/>
    <property type="match status" value="1"/>
</dbReference>
<evidence type="ECO:0000313" key="2">
    <source>
        <dbReference type="Proteomes" id="UP000504606"/>
    </source>
</evidence>
<dbReference type="PANTHER" id="PTHR21581:SF6">
    <property type="entry name" value="TRAFFICKING PROTEIN PARTICLE COMPLEX SUBUNIT 12"/>
    <property type="match status" value="1"/>
</dbReference>
<reference evidence="3" key="1">
    <citation type="submission" date="2025-08" db="UniProtKB">
        <authorList>
            <consortium name="RefSeq"/>
        </authorList>
    </citation>
    <scope>IDENTIFICATION</scope>
    <source>
        <tissue evidence="3">Whole organism</tissue>
    </source>
</reference>
<dbReference type="GO" id="GO:0030008">
    <property type="term" value="C:TRAPP complex"/>
    <property type="evidence" value="ECO:0007669"/>
    <property type="project" value="TreeGrafter"/>
</dbReference>
<accession>A0A6J1S1V3</accession>
<dbReference type="InterPro" id="IPR011990">
    <property type="entry name" value="TPR-like_helical_dom_sf"/>
</dbReference>
<dbReference type="GeneID" id="113204167"/>
<sequence length="643" mass="70180">MNSNQPPSLNQYFNQDTAPAVSGATFFDQISSPTSGTPIDSAMMKSVRETDPAQDLFSSNVVKPTQQNPVNTVFSNASQAAATHFHEISSTGKGEPAVCRIFSEPESPPSNISSGKNFFDLISSPPLGPTPGIAIDLSLPPSSSSSLLTSPDFTSTATEDGFISTNSSVAATPTATHDILASDDSFSKSAGFRPNEADRRRDAWIPSEKTRQALIAMATSAPGSYIPDKDMLTMPGVCIQEDMTDLVTDMVQQYLGSEEASKRKVLTMQDVTQDERGLRELIQAGCFRAAVNLTGRLLTIYGQGVGRSGKPSKHTLHSIQLWFTRIALLVKLKQFSLAETEAERFWDFDRPDLYFPFYPDLYGGRMGTLIPFNFRLLLAELPSHTGKPREALNRLHSVLATVRKILKNLESGLSEDGSPAELNAADSTESKRLWSNREIRTLHSIVNCSVSCKNYSLALEVLEQVLQKSNELPPLHRRALLSALGRLHLQLGDVVGAEQYFLSAGNLHKQSTAAIDGKSALSSNTPDLREFIDRGLLAVSQNAFHEALESFQKAADMDPANIMVLNNMAVCHLYLGRLREALAIMENALTSNPTQGLHEALLLNMSTLIEFESSHCNQKKLGLLKMLARYKGDGVSVGCLKLQ</sequence>
<dbReference type="SMART" id="SM00028">
    <property type="entry name" value="TPR"/>
    <property type="match status" value="4"/>
</dbReference>
<dbReference type="PROSITE" id="PS50005">
    <property type="entry name" value="TPR"/>
    <property type="match status" value="1"/>
</dbReference>
<dbReference type="Pfam" id="PF14559">
    <property type="entry name" value="TPR_19"/>
    <property type="match status" value="1"/>
</dbReference>
<dbReference type="KEGG" id="foc:113204167"/>